<dbReference type="RefSeq" id="WP_251934035.1">
    <property type="nucleotide sequence ID" value="NZ_CP098747.1"/>
</dbReference>
<dbReference type="PANTHER" id="PTHR43489">
    <property type="entry name" value="ISOMERASE"/>
    <property type="match status" value="1"/>
</dbReference>
<proteinExistence type="predicted"/>
<dbReference type="Pfam" id="PF01261">
    <property type="entry name" value="AP_endonuc_2"/>
    <property type="match status" value="1"/>
</dbReference>
<sequence length="295" mass="33304">MHLSTHNWMRAESVETTLRRGKQYGLESIEISGEPDQYDTKEIRAILNELDMFCWGSVTLTLGDRNLAAKDEGQRAATVDYMKRVATMAHELGGRELTVVPATVGKVTPDGTPEEEWQWVINGLKEIYELTESYGIKIGLEPLNRFETYFLNRADQAVALAKEVGPNCGVCLDAFHLNIEEEDFHAAIRSAGDMLVDFHVADNNRMPPGMGQLNWAEIVKTLKDINYTGGMTLEFVTPIDRTPVTKWPNQVETDPVDISPEQLKFIEDHGSSLLSEEFYTEMVKRSCEHIVPLIR</sequence>
<reference evidence="3" key="1">
    <citation type="submission" date="2022-06" db="EMBL/GenBank/DDBJ databases">
        <title>Sneathiella actinostolidae sp. nov., isolated from a sea anemonein the Western Pacific Ocean.</title>
        <authorList>
            <person name="Wei M.J."/>
        </authorList>
    </citation>
    <scope>NUCLEOTIDE SEQUENCE</scope>
    <source>
        <strain evidence="3">PHK-P5</strain>
    </source>
</reference>
<evidence type="ECO:0000259" key="2">
    <source>
        <dbReference type="Pfam" id="PF01261"/>
    </source>
</evidence>
<dbReference type="InterPro" id="IPR050417">
    <property type="entry name" value="Sugar_Epim/Isomerase"/>
</dbReference>
<dbReference type="Proteomes" id="UP001056291">
    <property type="component" value="Chromosome"/>
</dbReference>
<dbReference type="InterPro" id="IPR013022">
    <property type="entry name" value="Xyl_isomerase-like_TIM-brl"/>
</dbReference>
<dbReference type="Gene3D" id="3.20.20.150">
    <property type="entry name" value="Divalent-metal-dependent TIM barrel enzymes"/>
    <property type="match status" value="1"/>
</dbReference>
<dbReference type="EMBL" id="CP098747">
    <property type="protein sequence ID" value="USG61048.1"/>
    <property type="molecule type" value="Genomic_DNA"/>
</dbReference>
<evidence type="ECO:0000313" key="4">
    <source>
        <dbReference type="Proteomes" id="UP001056291"/>
    </source>
</evidence>
<dbReference type="SUPFAM" id="SSF51658">
    <property type="entry name" value="Xylose isomerase-like"/>
    <property type="match status" value="1"/>
</dbReference>
<dbReference type="GO" id="GO:0016853">
    <property type="term" value="F:isomerase activity"/>
    <property type="evidence" value="ECO:0007669"/>
    <property type="project" value="UniProtKB-KW"/>
</dbReference>
<evidence type="ECO:0000256" key="1">
    <source>
        <dbReference type="ARBA" id="ARBA00023235"/>
    </source>
</evidence>
<keyword evidence="4" id="KW-1185">Reference proteome</keyword>
<keyword evidence="1 3" id="KW-0413">Isomerase</keyword>
<evidence type="ECO:0000313" key="3">
    <source>
        <dbReference type="EMBL" id="USG61048.1"/>
    </source>
</evidence>
<accession>A0ABY4W1K3</accession>
<feature type="domain" description="Xylose isomerase-like TIM barrel" evidence="2">
    <location>
        <begin position="20"/>
        <end position="242"/>
    </location>
</feature>
<dbReference type="PANTHER" id="PTHR43489:SF7">
    <property type="entry name" value="3-DEHYDRO-D-GULOSIDE 4-EPIMERASE-RELATED"/>
    <property type="match status" value="1"/>
</dbReference>
<dbReference type="InterPro" id="IPR036237">
    <property type="entry name" value="Xyl_isomerase-like_sf"/>
</dbReference>
<protein>
    <submittedName>
        <fullName evidence="3">Sugar phosphate isomerase/epimerase</fullName>
    </submittedName>
</protein>
<name>A0ABY4W1K3_9PROT</name>
<organism evidence="3 4">
    <name type="scientific">Sneathiella marina</name>
    <dbReference type="NCBI Taxonomy" id="2950108"/>
    <lineage>
        <taxon>Bacteria</taxon>
        <taxon>Pseudomonadati</taxon>
        <taxon>Pseudomonadota</taxon>
        <taxon>Alphaproteobacteria</taxon>
        <taxon>Sneathiellales</taxon>
        <taxon>Sneathiellaceae</taxon>
        <taxon>Sneathiella</taxon>
    </lineage>
</organism>
<gene>
    <name evidence="3" type="ORF">NBZ79_17985</name>
</gene>